<dbReference type="AlphaFoldDB" id="A0A223I2L8"/>
<evidence type="ECO:0000313" key="5">
    <source>
        <dbReference type="Proteomes" id="UP000214975"/>
    </source>
</evidence>
<dbReference type="SUPFAM" id="SSF102405">
    <property type="entry name" value="MCP/YpsA-like"/>
    <property type="match status" value="1"/>
</dbReference>
<proteinExistence type="inferred from homology"/>
<reference evidence="4 5" key="1">
    <citation type="submission" date="2016-08" db="EMBL/GenBank/DDBJ databases">
        <title>A novel genetic cassette of butanologenic Thermoanaerobacterium thermosaccharolyticum that directly convert cellulose to butanol.</title>
        <authorList>
            <person name="Li T."/>
            <person name="He J."/>
        </authorList>
    </citation>
    <scope>NUCLEOTIDE SEQUENCE [LARGE SCALE GENOMIC DNA]</scope>
    <source>
        <strain evidence="4 5">TG57</strain>
    </source>
</reference>
<comment type="similarity">
    <text evidence="1">Belongs to the DprA/Smf family.</text>
</comment>
<dbReference type="RefSeq" id="WP_094397990.1">
    <property type="nucleotide sequence ID" value="NZ_CP016893.1"/>
</dbReference>
<name>A0A223I2L8_THETR</name>
<dbReference type="InterPro" id="IPR057666">
    <property type="entry name" value="DrpA_SLOG"/>
</dbReference>
<dbReference type="PANTHER" id="PTHR43022:SF1">
    <property type="entry name" value="PROTEIN SMF"/>
    <property type="match status" value="1"/>
</dbReference>
<feature type="domain" description="Smf/DprA SLOG" evidence="2">
    <location>
        <begin position="77"/>
        <end position="286"/>
    </location>
</feature>
<dbReference type="GO" id="GO:0009294">
    <property type="term" value="P:DNA-mediated transformation"/>
    <property type="evidence" value="ECO:0007669"/>
    <property type="project" value="InterPro"/>
</dbReference>
<dbReference type="InterPro" id="IPR003488">
    <property type="entry name" value="DprA"/>
</dbReference>
<dbReference type="Proteomes" id="UP000214975">
    <property type="component" value="Chromosome"/>
</dbReference>
<evidence type="ECO:0000259" key="2">
    <source>
        <dbReference type="Pfam" id="PF02481"/>
    </source>
</evidence>
<dbReference type="EMBL" id="CP016893">
    <property type="protein sequence ID" value="AST58981.1"/>
    <property type="molecule type" value="Genomic_DNA"/>
</dbReference>
<accession>A0A223I2L8</accession>
<evidence type="ECO:0000259" key="3">
    <source>
        <dbReference type="Pfam" id="PF17782"/>
    </source>
</evidence>
<dbReference type="InterPro" id="IPR010994">
    <property type="entry name" value="RuvA_2-like"/>
</dbReference>
<evidence type="ECO:0000256" key="1">
    <source>
        <dbReference type="ARBA" id="ARBA00006525"/>
    </source>
</evidence>
<sequence>MDKNKIYSIWLSSVNNVGAKTYKKLIDYFESAENVYKSDNEELKNVVNNIRVYKNILDAKKVNPYAYAERLNKEKIKVLLIDDDEYPKLLKEIYDAPQVLYVKGDIKESDELSMAIVGSRNATSYGKSVSEKFSYELSKHGFTIVSGMARGIDSLAHKGAIKAGGRTIAVLGCGVNIVYPEENKRLMEDIISNGAVVSEYPLDYLPLAGNFPARNRIISGLSLGVVVVEAGVKSGSLITAKFALEQGRDVFAVPGFITSAYSKGTNELIKQGAKLVTSSSDILEEYNFREDIKARINDQLINTLSSEEKKLYMAIVDCPRDIEELVEIMKFPVSKVNYLLSSLLFKGLIVRLPGNKYEKSFD</sequence>
<dbReference type="PANTHER" id="PTHR43022">
    <property type="entry name" value="PROTEIN SMF"/>
    <property type="match status" value="1"/>
</dbReference>
<dbReference type="Gene3D" id="3.40.50.450">
    <property type="match status" value="1"/>
</dbReference>
<evidence type="ECO:0000313" key="4">
    <source>
        <dbReference type="EMBL" id="AST58981.1"/>
    </source>
</evidence>
<dbReference type="SUPFAM" id="SSF47781">
    <property type="entry name" value="RuvA domain 2-like"/>
    <property type="match status" value="1"/>
</dbReference>
<dbReference type="Pfam" id="PF17782">
    <property type="entry name" value="WHD_DprA"/>
    <property type="match status" value="1"/>
</dbReference>
<organism evidence="4 5">
    <name type="scientific">Thermoanaerobacterium thermosaccharolyticum</name>
    <name type="common">Clostridium thermosaccharolyticum</name>
    <dbReference type="NCBI Taxonomy" id="1517"/>
    <lineage>
        <taxon>Bacteria</taxon>
        <taxon>Bacillati</taxon>
        <taxon>Bacillota</taxon>
        <taxon>Clostridia</taxon>
        <taxon>Thermoanaerobacterales</taxon>
        <taxon>Thermoanaerobacteraceae</taxon>
        <taxon>Thermoanaerobacterium</taxon>
    </lineage>
</organism>
<dbReference type="Pfam" id="PF02481">
    <property type="entry name" value="DNA_processg_A"/>
    <property type="match status" value="1"/>
</dbReference>
<feature type="domain" description="DprA winged helix" evidence="3">
    <location>
        <begin position="302"/>
        <end position="355"/>
    </location>
</feature>
<dbReference type="InterPro" id="IPR041614">
    <property type="entry name" value="DprA_WH"/>
</dbReference>
<dbReference type="NCBIfam" id="TIGR00732">
    <property type="entry name" value="dprA"/>
    <property type="match status" value="1"/>
</dbReference>
<protein>
    <submittedName>
        <fullName evidence="4">DNA protecting protein</fullName>
    </submittedName>
</protein>
<gene>
    <name evidence="4" type="ORF">Thert_03228</name>
</gene>